<dbReference type="InterPro" id="IPR008551">
    <property type="entry name" value="TANGO2"/>
</dbReference>
<evidence type="ECO:0000313" key="2">
    <source>
        <dbReference type="Proteomes" id="UP001215712"/>
    </source>
</evidence>
<dbReference type="AlphaFoldDB" id="A0AAD6HVF8"/>
<dbReference type="GO" id="GO:0009306">
    <property type="term" value="P:protein secretion"/>
    <property type="evidence" value="ECO:0007669"/>
    <property type="project" value="TreeGrafter"/>
</dbReference>
<reference evidence="1" key="1">
    <citation type="journal article" date="2023" name="IMA Fungus">
        <title>Comparative genomic study of the Penicillium genus elucidates a diverse pangenome and 15 lateral gene transfer events.</title>
        <authorList>
            <person name="Petersen C."/>
            <person name="Sorensen T."/>
            <person name="Nielsen M.R."/>
            <person name="Sondergaard T.E."/>
            <person name="Sorensen J.L."/>
            <person name="Fitzpatrick D.A."/>
            <person name="Frisvad J.C."/>
            <person name="Nielsen K.L."/>
        </authorList>
    </citation>
    <scope>NUCLEOTIDE SEQUENCE</scope>
    <source>
        <strain evidence="1">IBT 17514</strain>
    </source>
</reference>
<keyword evidence="2" id="KW-1185">Reference proteome</keyword>
<dbReference type="Pfam" id="PF05742">
    <property type="entry name" value="TANGO2"/>
    <property type="match status" value="1"/>
</dbReference>
<accession>A0AAD6HVF8</accession>
<evidence type="ECO:0000313" key="1">
    <source>
        <dbReference type="EMBL" id="KAJ5738959.1"/>
    </source>
</evidence>
<dbReference type="Proteomes" id="UP001215712">
    <property type="component" value="Unassembled WGS sequence"/>
</dbReference>
<protein>
    <recommendedName>
        <fullName evidence="3">DUF833 domain-containing protein</fullName>
    </recommendedName>
</protein>
<evidence type="ECO:0008006" key="3">
    <source>
        <dbReference type="Google" id="ProtNLM"/>
    </source>
</evidence>
<gene>
    <name evidence="1" type="ORF">N7493_002114</name>
</gene>
<reference evidence="1" key="2">
    <citation type="submission" date="2023-01" db="EMBL/GenBank/DDBJ databases">
        <authorList>
            <person name="Petersen C."/>
        </authorList>
    </citation>
    <scope>NUCLEOTIDE SEQUENCE</scope>
    <source>
        <strain evidence="1">IBT 17514</strain>
    </source>
</reference>
<dbReference type="GO" id="GO:0007030">
    <property type="term" value="P:Golgi organization"/>
    <property type="evidence" value="ECO:0007669"/>
    <property type="project" value="TreeGrafter"/>
</dbReference>
<dbReference type="EMBL" id="JAQJAN010000002">
    <property type="protein sequence ID" value="KAJ5738959.1"/>
    <property type="molecule type" value="Genomic_DNA"/>
</dbReference>
<sequence length="322" mass="35873">MCIALISTAHPAYSLIVINNRDEFLHRPTSDPDWWPEPSSHVLGSRDLARSTHGTWMGVTKQGKLAVLTNYREDKAYQAIGQYSRGLIVNSWLTSPPGDRGSTHSFVQSMVASEEAKQVGGFSLVCGYINEPLAIVSNRSSDMDQITWVAAEKDQNRGLSNTTVDDRTWPKILDGEKLMESAIEAHVQAQEGEDTLIQRLLQVLCTDTLPRLPEEENHDIDTYIKHLRKSIFVPIIGTKEDINRKVEETAAARVEDEANQAPTNGGVGPDYTSGPYGTQKQTVLLATHDGRVRYFERTLYDSDVNAVPIGKGDRSFEFNIEQ</sequence>
<name>A0AAD6HVF8_9EURO</name>
<dbReference type="PANTHER" id="PTHR17985:SF8">
    <property type="entry name" value="TRANSPORT AND GOLGI ORGANIZATION PROTEIN 2 HOMOLOG"/>
    <property type="match status" value="1"/>
</dbReference>
<dbReference type="PANTHER" id="PTHR17985">
    <property type="entry name" value="SER/THR-RICH PROTEIN T10 IN DGCR REGION"/>
    <property type="match status" value="1"/>
</dbReference>
<organism evidence="1 2">
    <name type="scientific">Penicillium malachiteum</name>
    <dbReference type="NCBI Taxonomy" id="1324776"/>
    <lineage>
        <taxon>Eukaryota</taxon>
        <taxon>Fungi</taxon>
        <taxon>Dikarya</taxon>
        <taxon>Ascomycota</taxon>
        <taxon>Pezizomycotina</taxon>
        <taxon>Eurotiomycetes</taxon>
        <taxon>Eurotiomycetidae</taxon>
        <taxon>Eurotiales</taxon>
        <taxon>Aspergillaceae</taxon>
        <taxon>Penicillium</taxon>
    </lineage>
</organism>
<comment type="caution">
    <text evidence="1">The sequence shown here is derived from an EMBL/GenBank/DDBJ whole genome shotgun (WGS) entry which is preliminary data.</text>
</comment>
<dbReference type="GO" id="GO:0005794">
    <property type="term" value="C:Golgi apparatus"/>
    <property type="evidence" value="ECO:0007669"/>
    <property type="project" value="TreeGrafter"/>
</dbReference>
<proteinExistence type="predicted"/>